<organism evidence="2 3">
    <name type="scientific">Pleurodeles waltl</name>
    <name type="common">Iberian ribbed newt</name>
    <dbReference type="NCBI Taxonomy" id="8319"/>
    <lineage>
        <taxon>Eukaryota</taxon>
        <taxon>Metazoa</taxon>
        <taxon>Chordata</taxon>
        <taxon>Craniata</taxon>
        <taxon>Vertebrata</taxon>
        <taxon>Euteleostomi</taxon>
        <taxon>Amphibia</taxon>
        <taxon>Batrachia</taxon>
        <taxon>Caudata</taxon>
        <taxon>Salamandroidea</taxon>
        <taxon>Salamandridae</taxon>
        <taxon>Pleurodelinae</taxon>
        <taxon>Pleurodeles</taxon>
    </lineage>
</organism>
<protein>
    <submittedName>
        <fullName evidence="2">Uncharacterized protein</fullName>
    </submittedName>
</protein>
<evidence type="ECO:0000313" key="2">
    <source>
        <dbReference type="EMBL" id="KAJ1119413.1"/>
    </source>
</evidence>
<dbReference type="Proteomes" id="UP001066276">
    <property type="component" value="Chromosome 8"/>
</dbReference>
<dbReference type="AlphaFoldDB" id="A0AAV7P1A5"/>
<sequence length="148" mass="16446">MPCYLGGEDAGTSLGNPDNRVTYRPKGEDGLDEGRNTDDGEDAEATRREEKEEHTEDGERKANNDDSRNGNRVVPTEAADQRETEENGDTRADCHAPGGTWLTKVRSFLKDSILKRKTGELRQEGRVRDGTGGRKREARRERGGDEGE</sequence>
<evidence type="ECO:0000313" key="3">
    <source>
        <dbReference type="Proteomes" id="UP001066276"/>
    </source>
</evidence>
<proteinExistence type="predicted"/>
<reference evidence="2" key="1">
    <citation type="journal article" date="2022" name="bioRxiv">
        <title>Sequencing and chromosome-scale assembly of the giantPleurodeles waltlgenome.</title>
        <authorList>
            <person name="Brown T."/>
            <person name="Elewa A."/>
            <person name="Iarovenko S."/>
            <person name="Subramanian E."/>
            <person name="Araus A.J."/>
            <person name="Petzold A."/>
            <person name="Susuki M."/>
            <person name="Suzuki K.-i.T."/>
            <person name="Hayashi T."/>
            <person name="Toyoda A."/>
            <person name="Oliveira C."/>
            <person name="Osipova E."/>
            <person name="Leigh N.D."/>
            <person name="Simon A."/>
            <person name="Yun M.H."/>
        </authorList>
    </citation>
    <scope>NUCLEOTIDE SEQUENCE</scope>
    <source>
        <strain evidence="2">20211129_DDA</strain>
        <tissue evidence="2">Liver</tissue>
    </source>
</reference>
<feature type="compositionally biased region" description="Basic and acidic residues" evidence="1">
    <location>
        <begin position="25"/>
        <end position="69"/>
    </location>
</feature>
<dbReference type="EMBL" id="JANPWB010000012">
    <property type="protein sequence ID" value="KAJ1119413.1"/>
    <property type="molecule type" value="Genomic_DNA"/>
</dbReference>
<name>A0AAV7P1A5_PLEWA</name>
<keyword evidence="3" id="KW-1185">Reference proteome</keyword>
<feature type="region of interest" description="Disordered" evidence="1">
    <location>
        <begin position="1"/>
        <end position="99"/>
    </location>
</feature>
<gene>
    <name evidence="2" type="ORF">NDU88_007599</name>
</gene>
<evidence type="ECO:0000256" key="1">
    <source>
        <dbReference type="SAM" id="MobiDB-lite"/>
    </source>
</evidence>
<comment type="caution">
    <text evidence="2">The sequence shown here is derived from an EMBL/GenBank/DDBJ whole genome shotgun (WGS) entry which is preliminary data.</text>
</comment>
<feature type="compositionally biased region" description="Basic and acidic residues" evidence="1">
    <location>
        <begin position="79"/>
        <end position="94"/>
    </location>
</feature>
<accession>A0AAV7P1A5</accession>
<feature type="region of interest" description="Disordered" evidence="1">
    <location>
        <begin position="118"/>
        <end position="148"/>
    </location>
</feature>